<gene>
    <name evidence="2" type="ORF">MN116_005233</name>
</gene>
<dbReference type="AlphaFoldDB" id="A0AAE1ZDE3"/>
<sequence>MADCRGNVFKFPRRKTVFVASRYLEKPNTLHRSTSCAKGKSNGGQYSSLSAKQQSSPKSGINASNAQLIIDDSVASAIHSHDDIGRSSSTEHSSGVHKASTISSDSLPLVDPVKSLKELDVDSLSDISLAAFGTWILFQRCASFYILNKIEYDYAKITDMLNRIKSTRKEIIRLRKAKCCWENWFQSVRYLHNERNILSDLIQMLNISESNSQEKDKQSDNSLDNQNSNQTELLPQLEQIIVQKFVPVLNRLTLKEVNLDGCENLSHDLQELSDIASLFYNISEDDLNSFEQLADEVHQFANSLENIIYPRYITQYKQFMQCIQTFILQTSLKCEQFGRELIKKLCL</sequence>
<keyword evidence="3" id="KW-1185">Reference proteome</keyword>
<reference evidence="2" key="2">
    <citation type="journal article" date="2023" name="Infect Dis Poverty">
        <title>Chromosome-scale genome of the human blood fluke Schistosoma mekongi and its implications for public health.</title>
        <authorList>
            <person name="Zhou M."/>
            <person name="Xu L."/>
            <person name="Xu D."/>
            <person name="Chen W."/>
            <person name="Khan J."/>
            <person name="Hu Y."/>
            <person name="Huang H."/>
            <person name="Wei H."/>
            <person name="Zhang Y."/>
            <person name="Chusongsang P."/>
            <person name="Tanasarnprasert K."/>
            <person name="Hu X."/>
            <person name="Limpanont Y."/>
            <person name="Lv Z."/>
        </authorList>
    </citation>
    <scope>NUCLEOTIDE SEQUENCE</scope>
    <source>
        <strain evidence="2">LV_2022a</strain>
    </source>
</reference>
<evidence type="ECO:0000256" key="1">
    <source>
        <dbReference type="SAM" id="MobiDB-lite"/>
    </source>
</evidence>
<protein>
    <submittedName>
        <fullName evidence="2">Uncharacterized protein</fullName>
    </submittedName>
</protein>
<accession>A0AAE1ZDE3</accession>
<comment type="caution">
    <text evidence="2">The sequence shown here is derived from an EMBL/GenBank/DDBJ whole genome shotgun (WGS) entry which is preliminary data.</text>
</comment>
<dbReference type="Proteomes" id="UP001292079">
    <property type="component" value="Unassembled WGS sequence"/>
</dbReference>
<feature type="region of interest" description="Disordered" evidence="1">
    <location>
        <begin position="30"/>
        <end position="60"/>
    </location>
</feature>
<proteinExistence type="predicted"/>
<feature type="compositionally biased region" description="Polar residues" evidence="1">
    <location>
        <begin position="43"/>
        <end position="60"/>
    </location>
</feature>
<evidence type="ECO:0000313" key="3">
    <source>
        <dbReference type="Proteomes" id="UP001292079"/>
    </source>
</evidence>
<name>A0AAE1ZDE3_SCHME</name>
<evidence type="ECO:0000313" key="2">
    <source>
        <dbReference type="EMBL" id="KAK4471842.1"/>
    </source>
</evidence>
<organism evidence="2 3">
    <name type="scientific">Schistosoma mekongi</name>
    <name type="common">Parasitic worm</name>
    <dbReference type="NCBI Taxonomy" id="38744"/>
    <lineage>
        <taxon>Eukaryota</taxon>
        <taxon>Metazoa</taxon>
        <taxon>Spiralia</taxon>
        <taxon>Lophotrochozoa</taxon>
        <taxon>Platyhelminthes</taxon>
        <taxon>Trematoda</taxon>
        <taxon>Digenea</taxon>
        <taxon>Strigeidida</taxon>
        <taxon>Schistosomatoidea</taxon>
        <taxon>Schistosomatidae</taxon>
        <taxon>Schistosoma</taxon>
    </lineage>
</organism>
<dbReference type="EMBL" id="JALJAT010000003">
    <property type="protein sequence ID" value="KAK4471842.1"/>
    <property type="molecule type" value="Genomic_DNA"/>
</dbReference>
<reference evidence="2" key="1">
    <citation type="submission" date="2022-04" db="EMBL/GenBank/DDBJ databases">
        <authorList>
            <person name="Xu L."/>
            <person name="Lv Z."/>
        </authorList>
    </citation>
    <scope>NUCLEOTIDE SEQUENCE</scope>
    <source>
        <strain evidence="2">LV_2022a</strain>
    </source>
</reference>